<evidence type="ECO:0000256" key="8">
    <source>
        <dbReference type="SAM" id="Phobius"/>
    </source>
</evidence>
<evidence type="ECO:0000256" key="3">
    <source>
        <dbReference type="ARBA" id="ARBA00022448"/>
    </source>
</evidence>
<dbReference type="OrthoDB" id="9803444at2"/>
<comment type="subcellular location">
    <subcellularLocation>
        <location evidence="1">Cell membrane</location>
        <topology evidence="1">Multi-pass membrane protein</topology>
    </subcellularLocation>
</comment>
<protein>
    <submittedName>
        <fullName evidence="9">Branched-chain amino acid ABC transporter permease</fullName>
    </submittedName>
</protein>
<keyword evidence="10" id="KW-1185">Reference proteome</keyword>
<evidence type="ECO:0000313" key="10">
    <source>
        <dbReference type="Proteomes" id="UP000263993"/>
    </source>
</evidence>
<evidence type="ECO:0000256" key="5">
    <source>
        <dbReference type="ARBA" id="ARBA00022692"/>
    </source>
</evidence>
<dbReference type="Proteomes" id="UP000263993">
    <property type="component" value="Unassembled WGS sequence"/>
</dbReference>
<feature type="transmembrane region" description="Helical" evidence="8">
    <location>
        <begin position="54"/>
        <end position="74"/>
    </location>
</feature>
<comment type="caution">
    <text evidence="9">The sequence shown here is derived from an EMBL/GenBank/DDBJ whole genome shotgun (WGS) entry which is preliminary data.</text>
</comment>
<keyword evidence="4" id="KW-1003">Cell membrane</keyword>
<dbReference type="EMBL" id="QRGO01000001">
    <property type="protein sequence ID" value="RDV04790.1"/>
    <property type="molecule type" value="Genomic_DNA"/>
</dbReference>
<feature type="transmembrane region" description="Helical" evidence="8">
    <location>
        <begin position="179"/>
        <end position="197"/>
    </location>
</feature>
<reference evidence="10" key="1">
    <citation type="submission" date="2018-08" db="EMBL/GenBank/DDBJ databases">
        <authorList>
            <person name="Kim S.-J."/>
            <person name="Jung G.-Y."/>
        </authorList>
    </citation>
    <scope>NUCLEOTIDE SEQUENCE [LARGE SCALE GENOMIC DNA]</scope>
    <source>
        <strain evidence="10">GY_H</strain>
    </source>
</reference>
<dbReference type="RefSeq" id="WP_115516815.1">
    <property type="nucleotide sequence ID" value="NZ_QRGO01000001.1"/>
</dbReference>
<evidence type="ECO:0000313" key="9">
    <source>
        <dbReference type="EMBL" id="RDV04790.1"/>
    </source>
</evidence>
<gene>
    <name evidence="9" type="ORF">DXH78_09585</name>
</gene>
<evidence type="ECO:0000256" key="4">
    <source>
        <dbReference type="ARBA" id="ARBA00022475"/>
    </source>
</evidence>
<dbReference type="PANTHER" id="PTHR34979">
    <property type="entry name" value="INNER MEMBRANE PROTEIN YGAZ"/>
    <property type="match status" value="1"/>
</dbReference>
<sequence>MTPPDNPSEQSRSEPHWAFAAFRQGAADVMSFLPGLAAFSMAYGTVAARKGMTLFETLLMSATVFGGVVQMVVLDSWPETLTVGAIAGIVALTALVNARYLMIGATLRPLLGPAPAHKAYPTLFFLVEPAWLMSLRYYAKGGRDPAYLLGGGMAMYLIWVTTAIPGFIAGAAVGNPKQFGIDLVVPAFFVAMMVPLWRGARRSYGLIVGALAAALTYYLLGGVWYLIVGAVAGCIAGVFNDD</sequence>
<keyword evidence="5 8" id="KW-0812">Transmembrane</keyword>
<name>A0A371BB62_9BRAD</name>
<comment type="similarity">
    <text evidence="2">Belongs to the AzlC family.</text>
</comment>
<feature type="transmembrane region" description="Helical" evidence="8">
    <location>
        <begin position="80"/>
        <end position="98"/>
    </location>
</feature>
<dbReference type="GO" id="GO:0005886">
    <property type="term" value="C:plasma membrane"/>
    <property type="evidence" value="ECO:0007669"/>
    <property type="project" value="UniProtKB-SubCell"/>
</dbReference>
<dbReference type="InterPro" id="IPR011606">
    <property type="entry name" value="Brnchd-chn_aa_trnsp_permease"/>
</dbReference>
<dbReference type="PANTHER" id="PTHR34979:SF1">
    <property type="entry name" value="INNER MEMBRANE PROTEIN YGAZ"/>
    <property type="match status" value="1"/>
</dbReference>
<proteinExistence type="inferred from homology"/>
<keyword evidence="7 8" id="KW-0472">Membrane</keyword>
<evidence type="ECO:0000256" key="7">
    <source>
        <dbReference type="ARBA" id="ARBA00023136"/>
    </source>
</evidence>
<accession>A0A371BB62</accession>
<evidence type="ECO:0000256" key="1">
    <source>
        <dbReference type="ARBA" id="ARBA00004651"/>
    </source>
</evidence>
<evidence type="ECO:0000256" key="2">
    <source>
        <dbReference type="ARBA" id="ARBA00010735"/>
    </source>
</evidence>
<evidence type="ECO:0000256" key="6">
    <source>
        <dbReference type="ARBA" id="ARBA00022989"/>
    </source>
</evidence>
<organism evidence="9 10">
    <name type="scientific">Undibacter mobilis</name>
    <dbReference type="NCBI Taxonomy" id="2292256"/>
    <lineage>
        <taxon>Bacteria</taxon>
        <taxon>Pseudomonadati</taxon>
        <taxon>Pseudomonadota</taxon>
        <taxon>Alphaproteobacteria</taxon>
        <taxon>Hyphomicrobiales</taxon>
        <taxon>Nitrobacteraceae</taxon>
        <taxon>Undibacter</taxon>
    </lineage>
</organism>
<feature type="transmembrane region" description="Helical" evidence="8">
    <location>
        <begin position="20"/>
        <end position="42"/>
    </location>
</feature>
<dbReference type="GO" id="GO:1903785">
    <property type="term" value="P:L-valine transmembrane transport"/>
    <property type="evidence" value="ECO:0007669"/>
    <property type="project" value="TreeGrafter"/>
</dbReference>
<keyword evidence="3" id="KW-0813">Transport</keyword>
<keyword evidence="6 8" id="KW-1133">Transmembrane helix</keyword>
<dbReference type="AlphaFoldDB" id="A0A371BB62"/>
<feature type="transmembrane region" description="Helical" evidence="8">
    <location>
        <begin position="217"/>
        <end position="239"/>
    </location>
</feature>
<feature type="transmembrane region" description="Helical" evidence="8">
    <location>
        <begin position="145"/>
        <end position="167"/>
    </location>
</feature>
<dbReference type="Pfam" id="PF03591">
    <property type="entry name" value="AzlC"/>
    <property type="match status" value="1"/>
</dbReference>